<protein>
    <submittedName>
        <fullName evidence="8">Fur family transcriptional regulator</fullName>
    </submittedName>
</protein>
<name>A0A0M9GPF0_9HYPH</name>
<dbReference type="GO" id="GO:1900376">
    <property type="term" value="P:regulation of secondary metabolite biosynthetic process"/>
    <property type="evidence" value="ECO:0007669"/>
    <property type="project" value="TreeGrafter"/>
</dbReference>
<feature type="binding site" evidence="7">
    <location>
        <position position="126"/>
    </location>
    <ligand>
        <name>Zn(2+)</name>
        <dbReference type="ChEBI" id="CHEBI:29105"/>
    </ligand>
</feature>
<dbReference type="PANTHER" id="PTHR33202">
    <property type="entry name" value="ZINC UPTAKE REGULATION PROTEIN"/>
    <property type="match status" value="1"/>
</dbReference>
<dbReference type="SUPFAM" id="SSF46785">
    <property type="entry name" value="Winged helix' DNA-binding domain"/>
    <property type="match status" value="1"/>
</dbReference>
<evidence type="ECO:0000256" key="7">
    <source>
        <dbReference type="PIRSR" id="PIRSR602481-1"/>
    </source>
</evidence>
<dbReference type="GO" id="GO:0000976">
    <property type="term" value="F:transcription cis-regulatory region binding"/>
    <property type="evidence" value="ECO:0007669"/>
    <property type="project" value="TreeGrafter"/>
</dbReference>
<organism evidence="8 9">
    <name type="scientific">Ahrensia marina</name>
    <dbReference type="NCBI Taxonomy" id="1514904"/>
    <lineage>
        <taxon>Bacteria</taxon>
        <taxon>Pseudomonadati</taxon>
        <taxon>Pseudomonadota</taxon>
        <taxon>Alphaproteobacteria</taxon>
        <taxon>Hyphomicrobiales</taxon>
        <taxon>Ahrensiaceae</taxon>
        <taxon>Ahrensia</taxon>
    </lineage>
</organism>
<dbReference type="STRING" id="1514904.SU32_02185"/>
<dbReference type="PANTHER" id="PTHR33202:SF6">
    <property type="entry name" value="ZINC UPTAKE REGULATION PROTEIN"/>
    <property type="match status" value="1"/>
</dbReference>
<proteinExistence type="inferred from homology"/>
<dbReference type="GO" id="GO:0003700">
    <property type="term" value="F:DNA-binding transcription factor activity"/>
    <property type="evidence" value="ECO:0007669"/>
    <property type="project" value="InterPro"/>
</dbReference>
<keyword evidence="6" id="KW-0804">Transcription</keyword>
<dbReference type="Gene3D" id="3.30.1490.190">
    <property type="match status" value="1"/>
</dbReference>
<accession>A0A0M9GPF0</accession>
<feature type="binding site" evidence="7">
    <location>
        <position position="89"/>
    </location>
    <ligand>
        <name>Zn(2+)</name>
        <dbReference type="ChEBI" id="CHEBI:29105"/>
    </ligand>
</feature>
<dbReference type="Gene3D" id="1.10.10.10">
    <property type="entry name" value="Winged helix-like DNA-binding domain superfamily/Winged helix DNA-binding domain"/>
    <property type="match status" value="1"/>
</dbReference>
<dbReference type="EMBL" id="JXMU01000002">
    <property type="protein sequence ID" value="KPB02580.1"/>
    <property type="molecule type" value="Genomic_DNA"/>
</dbReference>
<sequence>MTSPQKLTKNQSLVLDVLDKSDQPLSAYTILDALRGEGLRAPLQIYRALDALLAFGHVHRLESLNAFVACSHGSCKSHNSVAFIICEKCGQVSEISDDNFTAQLRGIADQAAFRLQKTTVELRGICSTCQEAA</sequence>
<dbReference type="InterPro" id="IPR036390">
    <property type="entry name" value="WH_DNA-bd_sf"/>
</dbReference>
<evidence type="ECO:0000256" key="4">
    <source>
        <dbReference type="ARBA" id="ARBA00023015"/>
    </source>
</evidence>
<feature type="binding site" evidence="7">
    <location>
        <position position="86"/>
    </location>
    <ligand>
        <name>Zn(2+)</name>
        <dbReference type="ChEBI" id="CHEBI:29105"/>
    </ligand>
</feature>
<keyword evidence="7" id="KW-0479">Metal-binding</keyword>
<dbReference type="Pfam" id="PF01475">
    <property type="entry name" value="FUR"/>
    <property type="match status" value="1"/>
</dbReference>
<dbReference type="PATRIC" id="fig|1514904.3.peg.1638"/>
<evidence type="ECO:0000256" key="3">
    <source>
        <dbReference type="ARBA" id="ARBA00022833"/>
    </source>
</evidence>
<reference evidence="8 9" key="1">
    <citation type="submission" date="2015-01" db="EMBL/GenBank/DDBJ databases">
        <title>Ahrensia donghaiensis sp. nov., a novel dimethylsulphoniopropionate-cleavage bacterium isolated from seawater and emended descriptions of the genus Ahrensia and Ahrensia kielensis.</title>
        <authorList>
            <person name="Liu J."/>
        </authorList>
    </citation>
    <scope>NUCLEOTIDE SEQUENCE [LARGE SCALE GENOMIC DNA]</scope>
    <source>
        <strain evidence="8 9">LZD062</strain>
    </source>
</reference>
<dbReference type="RefSeq" id="WP_053997691.1">
    <property type="nucleotide sequence ID" value="NZ_JXMU01000002.1"/>
</dbReference>
<dbReference type="Proteomes" id="UP000038011">
    <property type="component" value="Unassembled WGS sequence"/>
</dbReference>
<keyword evidence="9" id="KW-1185">Reference proteome</keyword>
<dbReference type="InterPro" id="IPR036388">
    <property type="entry name" value="WH-like_DNA-bd_sf"/>
</dbReference>
<comment type="similarity">
    <text evidence="1">Belongs to the Fur family.</text>
</comment>
<dbReference type="InterPro" id="IPR043135">
    <property type="entry name" value="Fur_C"/>
</dbReference>
<evidence type="ECO:0000313" key="8">
    <source>
        <dbReference type="EMBL" id="KPB02580.1"/>
    </source>
</evidence>
<dbReference type="GO" id="GO:0008270">
    <property type="term" value="F:zinc ion binding"/>
    <property type="evidence" value="ECO:0007669"/>
    <property type="project" value="TreeGrafter"/>
</dbReference>
<evidence type="ECO:0000256" key="6">
    <source>
        <dbReference type="ARBA" id="ARBA00023163"/>
    </source>
</evidence>
<dbReference type="InterPro" id="IPR002481">
    <property type="entry name" value="FUR"/>
</dbReference>
<comment type="cofactor">
    <cofactor evidence="7">
        <name>Zn(2+)</name>
        <dbReference type="ChEBI" id="CHEBI:29105"/>
    </cofactor>
    <text evidence="7">Binds 1 zinc ion per subunit.</text>
</comment>
<evidence type="ECO:0000313" key="9">
    <source>
        <dbReference type="Proteomes" id="UP000038011"/>
    </source>
</evidence>
<keyword evidence="5" id="KW-0238">DNA-binding</keyword>
<gene>
    <name evidence="8" type="ORF">SU32_02185</name>
</gene>
<dbReference type="AlphaFoldDB" id="A0A0M9GPF0"/>
<keyword evidence="4" id="KW-0805">Transcription regulation</keyword>
<dbReference type="OrthoDB" id="9801127at2"/>
<keyword evidence="3 7" id="KW-0862">Zinc</keyword>
<evidence type="ECO:0000256" key="2">
    <source>
        <dbReference type="ARBA" id="ARBA00022491"/>
    </source>
</evidence>
<feature type="binding site" evidence="7">
    <location>
        <position position="129"/>
    </location>
    <ligand>
        <name>Zn(2+)</name>
        <dbReference type="ChEBI" id="CHEBI:29105"/>
    </ligand>
</feature>
<keyword evidence="2" id="KW-0678">Repressor</keyword>
<comment type="caution">
    <text evidence="8">The sequence shown here is derived from an EMBL/GenBank/DDBJ whole genome shotgun (WGS) entry which is preliminary data.</text>
</comment>
<evidence type="ECO:0000256" key="5">
    <source>
        <dbReference type="ARBA" id="ARBA00023125"/>
    </source>
</evidence>
<dbReference type="GO" id="GO:0045892">
    <property type="term" value="P:negative regulation of DNA-templated transcription"/>
    <property type="evidence" value="ECO:0007669"/>
    <property type="project" value="TreeGrafter"/>
</dbReference>
<evidence type="ECO:0000256" key="1">
    <source>
        <dbReference type="ARBA" id="ARBA00007957"/>
    </source>
</evidence>
<dbReference type="GO" id="GO:0005829">
    <property type="term" value="C:cytosol"/>
    <property type="evidence" value="ECO:0007669"/>
    <property type="project" value="TreeGrafter"/>
</dbReference>